<feature type="transmembrane region" description="Helical" evidence="2">
    <location>
        <begin position="80"/>
        <end position="101"/>
    </location>
</feature>
<protein>
    <submittedName>
        <fullName evidence="4">Retrotransposon protein, putative, unclassified</fullName>
    </submittedName>
</protein>
<keyword evidence="2" id="KW-0812">Transmembrane</keyword>
<reference evidence="4" key="1">
    <citation type="journal article" date="2005" name="BMC Biol.">
        <title>The sequence of rice chromosomes 11 and 12, rich in disease resistance genes and recent gene duplications.</title>
        <authorList>
            <consortium name="The rice chromosomes 11 and 12 sequencing consortia"/>
        </authorList>
    </citation>
    <scope>NUCLEOTIDE SEQUENCE [LARGE SCALE GENOMIC DNA]</scope>
</reference>
<proteinExistence type="predicted"/>
<evidence type="ECO:0000313" key="4">
    <source>
        <dbReference type="EMBL" id="ABA97527.1"/>
    </source>
</evidence>
<keyword evidence="2" id="KW-1133">Transmembrane helix</keyword>
<organism evidence="4">
    <name type="scientific">Oryza sativa subsp. japonica</name>
    <name type="common">Rice</name>
    <dbReference type="NCBI Taxonomy" id="39947"/>
    <lineage>
        <taxon>Eukaryota</taxon>
        <taxon>Viridiplantae</taxon>
        <taxon>Streptophyta</taxon>
        <taxon>Embryophyta</taxon>
        <taxon>Tracheophyta</taxon>
        <taxon>Spermatophyta</taxon>
        <taxon>Magnoliopsida</taxon>
        <taxon>Liliopsida</taxon>
        <taxon>Poales</taxon>
        <taxon>Poaceae</taxon>
        <taxon>BOP clade</taxon>
        <taxon>Oryzoideae</taxon>
        <taxon>Oryzeae</taxon>
        <taxon>Oryzinae</taxon>
        <taxon>Oryza</taxon>
        <taxon>Oryza sativa</taxon>
    </lineage>
</organism>
<evidence type="ECO:0000256" key="1">
    <source>
        <dbReference type="SAM" id="MobiDB-lite"/>
    </source>
</evidence>
<feature type="transmembrane region" description="Helical" evidence="2">
    <location>
        <begin position="155"/>
        <end position="172"/>
    </location>
</feature>
<reference evidence="4" key="2">
    <citation type="submission" date="2005-04" db="EMBL/GenBank/DDBJ databases">
        <authorList>
            <person name="Buell C.R."/>
            <person name="Wing R.A."/>
            <person name="McCombie W.A."/>
            <person name="Ouyang S."/>
        </authorList>
    </citation>
    <scope>NUCLEOTIDE SEQUENCE</scope>
</reference>
<reference evidence="4" key="3">
    <citation type="submission" date="2006-01" db="EMBL/GenBank/DDBJ databases">
        <authorList>
            <person name="Buell R."/>
        </authorList>
    </citation>
    <scope>NUCLEOTIDE SEQUENCE</scope>
</reference>
<dbReference type="PANTHER" id="PTHR33026">
    <property type="entry name" value="OS06G0360600 PROTEIN"/>
    <property type="match status" value="1"/>
</dbReference>
<dbReference type="Pfam" id="PF04195">
    <property type="entry name" value="Transposase_28"/>
    <property type="match status" value="1"/>
</dbReference>
<dbReference type="AlphaFoldDB" id="Q2QT80"/>
<dbReference type="InterPro" id="IPR007321">
    <property type="entry name" value="Transposase_28"/>
</dbReference>
<keyword evidence="2" id="KW-0472">Membrane</keyword>
<evidence type="ECO:0000259" key="3">
    <source>
        <dbReference type="Pfam" id="PF04195"/>
    </source>
</evidence>
<gene>
    <name evidence="4" type="ordered locus">LOC_Os12g21550</name>
</gene>
<accession>Q2QT80</accession>
<dbReference type="PANTHER" id="PTHR33026:SF7">
    <property type="entry name" value="OS03G0100275 PROTEIN"/>
    <property type="match status" value="1"/>
</dbReference>
<name>Q2QT80_ORYSJ</name>
<feature type="compositionally biased region" description="Low complexity" evidence="1">
    <location>
        <begin position="270"/>
        <end position="285"/>
    </location>
</feature>
<feature type="region of interest" description="Disordered" evidence="1">
    <location>
        <begin position="233"/>
        <end position="304"/>
    </location>
</feature>
<feature type="transmembrane region" description="Helical" evidence="2">
    <location>
        <begin position="50"/>
        <end position="68"/>
    </location>
</feature>
<sequence length="421" mass="46392">MAQDAGNAVLPASRFTAEKHMSFVRKYMPEDAAVTATESWLRPRYLERSVHLLSFAMAGLIPPFTSFFHDVLDFHEIHTLHLTPNAVIILAIFVHLCEMFIRVRLSMRLFQYFFIPQLQQPTMVGGCYFQPHVGVMGQYIESHLRKQWDDYKRDWGLWSWGLTAVMVFGDYFRHRIVPLQEQSRGAWAYTRYNDPMRTHVGERREWSEEDARAVGRDRDSILAVMMAVGTARGRGRRATAGGGRDDGAGNSSAGAGGSQVGGSSGGGGSSRVSSSSHGASTGPAADPMAKWKVSGSEPPSPPYRLATAQDALATLERLTQGQAGEIGALRLANDVGPGLHHDAIERLEHVGRRVGISRRWDEKLPATRPALAHRLDETAINLEKLQGEVDADVRSSSASLARAAVEVILASYQVRNSEFLP</sequence>
<feature type="domain" description="Transposase (putative) gypsy type" evidence="3">
    <location>
        <begin position="52"/>
        <end position="114"/>
    </location>
</feature>
<feature type="compositionally biased region" description="Gly residues" evidence="1">
    <location>
        <begin position="254"/>
        <end position="269"/>
    </location>
</feature>
<evidence type="ECO:0000256" key="2">
    <source>
        <dbReference type="SAM" id="Phobius"/>
    </source>
</evidence>
<dbReference type="EMBL" id="DP000011">
    <property type="protein sequence ID" value="ABA97527.1"/>
    <property type="molecule type" value="Genomic_DNA"/>
</dbReference>